<dbReference type="GO" id="GO:0009252">
    <property type="term" value="P:peptidoglycan biosynthetic process"/>
    <property type="evidence" value="ECO:0007669"/>
    <property type="project" value="UniProtKB-KW"/>
</dbReference>
<evidence type="ECO:0000256" key="3">
    <source>
        <dbReference type="ARBA" id="ARBA00022692"/>
    </source>
</evidence>
<dbReference type="GO" id="GO:0015648">
    <property type="term" value="F:lipid-linked peptidoglycan transporter activity"/>
    <property type="evidence" value="ECO:0007669"/>
    <property type="project" value="TreeGrafter"/>
</dbReference>
<protein>
    <submittedName>
        <fullName evidence="9">Proposed peptidoglycan lipid II flippase MurJ</fullName>
    </submittedName>
</protein>
<keyword evidence="4" id="KW-0133">Cell shape</keyword>
<dbReference type="InterPro" id="IPR004268">
    <property type="entry name" value="MurJ"/>
</dbReference>
<evidence type="ECO:0000313" key="9">
    <source>
        <dbReference type="EMBL" id="SFV60426.1"/>
    </source>
</evidence>
<sequence>MFKAIFTNSFGILFSRILGFIRDLLTASVLGASIYSDIFFIAFKLPNLFRRIFAEGAFTQVFIPAFARSRHKAVFSIHIFIVFLSIILLITLLVNILPQLFTKAIATGFSADTIATAAPYVAINFWYLPLIFTVTFLASMLQYKHHFATTAFATALLNLSLIAALLLSRNKESAEIVYYLSFGVVIGGLLQLAAHIVAIYRMGLCKLLFGGVKHLREKSRLITNDTKKFRSNFFPAIWGNSTAQISAFLDTFLASFLATGSISYLYYANRIFQLPLALFAIATSVALFPRVARYLKNNDEIKALQNLKKAFWFLSFLLTASTIGGIVLSHEIIFLLFERGAFGAADTEHTAAVLMMYLIGLLPFGLQKLFVLWLYAKEQQMRAAKIATLSLMIYTLFALAFIQPFGVAGLALASTLGGFASLFFTLKVFGWHNFFAILRSRNLLYLVVSAILFTALLVVLKDFISAYI</sequence>
<dbReference type="PANTHER" id="PTHR47019:SF1">
    <property type="entry name" value="LIPID II FLIPPASE MURJ"/>
    <property type="match status" value="1"/>
</dbReference>
<dbReference type="PANTHER" id="PTHR47019">
    <property type="entry name" value="LIPID II FLIPPASE MURJ"/>
    <property type="match status" value="1"/>
</dbReference>
<feature type="transmembrane region" description="Helical" evidence="8">
    <location>
        <begin position="20"/>
        <end position="42"/>
    </location>
</feature>
<evidence type="ECO:0000256" key="1">
    <source>
        <dbReference type="ARBA" id="ARBA00004651"/>
    </source>
</evidence>
<dbReference type="GO" id="GO:0005886">
    <property type="term" value="C:plasma membrane"/>
    <property type="evidence" value="ECO:0007669"/>
    <property type="project" value="UniProtKB-SubCell"/>
</dbReference>
<evidence type="ECO:0000256" key="8">
    <source>
        <dbReference type="SAM" id="Phobius"/>
    </source>
</evidence>
<feature type="transmembrane region" description="Helical" evidence="8">
    <location>
        <begin position="247"/>
        <end position="266"/>
    </location>
</feature>
<accession>A0A1W1C3S3</accession>
<dbReference type="AlphaFoldDB" id="A0A1W1C3S3"/>
<evidence type="ECO:0000256" key="4">
    <source>
        <dbReference type="ARBA" id="ARBA00022960"/>
    </source>
</evidence>
<gene>
    <name evidence="9" type="ORF">MNB_SM-6-565</name>
</gene>
<dbReference type="EMBL" id="FPHK01000046">
    <property type="protein sequence ID" value="SFV60426.1"/>
    <property type="molecule type" value="Genomic_DNA"/>
</dbReference>
<feature type="transmembrane region" description="Helical" evidence="8">
    <location>
        <begin position="357"/>
        <end position="376"/>
    </location>
</feature>
<feature type="transmembrane region" description="Helical" evidence="8">
    <location>
        <begin position="117"/>
        <end position="140"/>
    </location>
</feature>
<evidence type="ECO:0000256" key="7">
    <source>
        <dbReference type="ARBA" id="ARBA00023136"/>
    </source>
</evidence>
<keyword evidence="5" id="KW-0573">Peptidoglycan synthesis</keyword>
<feature type="transmembrane region" description="Helical" evidence="8">
    <location>
        <begin position="442"/>
        <end position="460"/>
    </location>
</feature>
<feature type="transmembrane region" description="Helical" evidence="8">
    <location>
        <begin position="179"/>
        <end position="200"/>
    </location>
</feature>
<evidence type="ECO:0000256" key="2">
    <source>
        <dbReference type="ARBA" id="ARBA00022475"/>
    </source>
</evidence>
<dbReference type="NCBIfam" id="TIGR01695">
    <property type="entry name" value="murJ_mviN"/>
    <property type="match status" value="1"/>
</dbReference>
<dbReference type="GO" id="GO:0034204">
    <property type="term" value="P:lipid translocation"/>
    <property type="evidence" value="ECO:0007669"/>
    <property type="project" value="TreeGrafter"/>
</dbReference>
<name>A0A1W1C3S3_9ZZZZ</name>
<feature type="transmembrane region" description="Helical" evidence="8">
    <location>
        <begin position="74"/>
        <end position="97"/>
    </location>
</feature>
<feature type="transmembrane region" description="Helical" evidence="8">
    <location>
        <begin position="310"/>
        <end position="337"/>
    </location>
</feature>
<dbReference type="HAMAP" id="MF_02078">
    <property type="entry name" value="MurJ_MviN"/>
    <property type="match status" value="1"/>
</dbReference>
<feature type="transmembrane region" description="Helical" evidence="8">
    <location>
        <begin position="383"/>
        <end position="402"/>
    </location>
</feature>
<evidence type="ECO:0000256" key="5">
    <source>
        <dbReference type="ARBA" id="ARBA00022984"/>
    </source>
</evidence>
<keyword evidence="3 8" id="KW-0812">Transmembrane</keyword>
<dbReference type="PRINTS" id="PR01806">
    <property type="entry name" value="VIRFACTRMVIN"/>
</dbReference>
<keyword evidence="7 8" id="KW-0472">Membrane</keyword>
<reference evidence="9" key="1">
    <citation type="submission" date="2016-10" db="EMBL/GenBank/DDBJ databases">
        <authorList>
            <person name="de Groot N.N."/>
        </authorList>
    </citation>
    <scope>NUCLEOTIDE SEQUENCE</scope>
</reference>
<keyword evidence="2" id="KW-1003">Cell membrane</keyword>
<feature type="transmembrane region" description="Helical" evidence="8">
    <location>
        <begin position="408"/>
        <end position="430"/>
    </location>
</feature>
<evidence type="ECO:0000256" key="6">
    <source>
        <dbReference type="ARBA" id="ARBA00022989"/>
    </source>
</evidence>
<dbReference type="InterPro" id="IPR051050">
    <property type="entry name" value="Lipid_II_flippase_MurJ/MviN"/>
</dbReference>
<comment type="subcellular location">
    <subcellularLocation>
        <location evidence="1">Cell membrane</location>
        <topology evidence="1">Multi-pass membrane protein</topology>
    </subcellularLocation>
</comment>
<dbReference type="GO" id="GO:0008360">
    <property type="term" value="P:regulation of cell shape"/>
    <property type="evidence" value="ECO:0007669"/>
    <property type="project" value="UniProtKB-KW"/>
</dbReference>
<proteinExistence type="inferred from homology"/>
<organism evidence="9">
    <name type="scientific">hydrothermal vent metagenome</name>
    <dbReference type="NCBI Taxonomy" id="652676"/>
    <lineage>
        <taxon>unclassified sequences</taxon>
        <taxon>metagenomes</taxon>
        <taxon>ecological metagenomes</taxon>
    </lineage>
</organism>
<keyword evidence="6 8" id="KW-1133">Transmembrane helix</keyword>
<dbReference type="Pfam" id="PF03023">
    <property type="entry name" value="MurJ"/>
    <property type="match status" value="1"/>
</dbReference>
<dbReference type="CDD" id="cd13123">
    <property type="entry name" value="MATE_MurJ_like"/>
    <property type="match status" value="1"/>
</dbReference>
<feature type="transmembrane region" description="Helical" evidence="8">
    <location>
        <begin position="147"/>
        <end position="167"/>
    </location>
</feature>
<feature type="transmembrane region" description="Helical" evidence="8">
    <location>
        <begin position="272"/>
        <end position="289"/>
    </location>
</feature>